<dbReference type="SUPFAM" id="SSF52540">
    <property type="entry name" value="P-loop containing nucleoside triphosphate hydrolases"/>
    <property type="match status" value="1"/>
</dbReference>
<dbReference type="InterPro" id="IPR027417">
    <property type="entry name" value="P-loop_NTPase"/>
</dbReference>
<feature type="domain" description="AAA+ ATPase" evidence="2">
    <location>
        <begin position="11"/>
        <end position="188"/>
    </location>
</feature>
<dbReference type="Proteomes" id="UP000197768">
    <property type="component" value="Unassembled WGS sequence"/>
</dbReference>
<evidence type="ECO:0000313" key="3">
    <source>
        <dbReference type="EMBL" id="OWP85305.1"/>
    </source>
</evidence>
<evidence type="ECO:0000256" key="1">
    <source>
        <dbReference type="SAM" id="MobiDB-lite"/>
    </source>
</evidence>
<dbReference type="Gene3D" id="3.40.50.300">
    <property type="entry name" value="P-loop containing nucleotide triphosphate hydrolases"/>
    <property type="match status" value="1"/>
</dbReference>
<dbReference type="InterPro" id="IPR003593">
    <property type="entry name" value="AAA+_ATPase"/>
</dbReference>
<dbReference type="RefSeq" id="WP_088390117.1">
    <property type="nucleotide sequence ID" value="NZ_MTCZ01000003.1"/>
</dbReference>
<sequence length="286" mass="31992">MQLKKSERSKAKIKMALQGPSGSGKTTSAILIAQGLTNGNLNKVAIIDSENGSSNLYSHLGNYNVLTLDNPHSPERYIQAIDVCINAGMEVIILDSISHCWDYLLDYHSSLAGNSFTNWAKIKPMEKAFVDKILQSDVHFIATMRVKQDYVLSERNGKMVPEKVGLKAIQRDEISYEFTIVFDIDSKHFASSSKDRTLLFEGKPQFVINALTGKKILDWCNSTMTKSELQIKVSECNTLTELTNLYHNNLDLAKTIEQDFIQKRDLIQTLINNATKSTNGNGTSHN</sequence>
<proteinExistence type="predicted"/>
<reference evidence="3 4" key="1">
    <citation type="journal article" date="2017" name="Infect. Genet. Evol.">
        <title>Comparative genome analysis of fish pathogen Flavobacterium columnare reveals extensive sequence diversity within the species.</title>
        <authorList>
            <person name="Kayansamruaj P."/>
            <person name="Dong H.T."/>
            <person name="Hirono I."/>
            <person name="Kondo H."/>
            <person name="Senapin S."/>
            <person name="Rodkhum C."/>
        </authorList>
    </citation>
    <scope>NUCLEOTIDE SEQUENCE [LARGE SCALE GENOMIC DNA]</scope>
    <source>
        <strain evidence="3 4">1215</strain>
    </source>
</reference>
<feature type="compositionally biased region" description="Basic and acidic residues" evidence="1">
    <location>
        <begin position="1"/>
        <end position="10"/>
    </location>
</feature>
<dbReference type="SMART" id="SM00382">
    <property type="entry name" value="AAA"/>
    <property type="match status" value="1"/>
</dbReference>
<feature type="region of interest" description="Disordered" evidence="1">
    <location>
        <begin position="1"/>
        <end position="20"/>
    </location>
</feature>
<dbReference type="Pfam" id="PF13479">
    <property type="entry name" value="AAA_24"/>
    <property type="match status" value="1"/>
</dbReference>
<evidence type="ECO:0000259" key="2">
    <source>
        <dbReference type="SMART" id="SM00382"/>
    </source>
</evidence>
<name>A0A246GLL2_9FLAO</name>
<accession>A0A246GLL2</accession>
<comment type="caution">
    <text evidence="3">The sequence shown here is derived from an EMBL/GenBank/DDBJ whole genome shotgun (WGS) entry which is preliminary data.</text>
</comment>
<dbReference type="AlphaFoldDB" id="A0A246GLL2"/>
<protein>
    <submittedName>
        <fullName evidence="3">AAA family ATPase</fullName>
    </submittedName>
</protein>
<organism evidence="3 4">
    <name type="scientific">Flavobacterium davisii</name>
    <dbReference type="NCBI Taxonomy" id="2906077"/>
    <lineage>
        <taxon>Bacteria</taxon>
        <taxon>Pseudomonadati</taxon>
        <taxon>Bacteroidota</taxon>
        <taxon>Flavobacteriia</taxon>
        <taxon>Flavobacteriales</taxon>
        <taxon>Flavobacteriaceae</taxon>
        <taxon>Flavobacterium</taxon>
    </lineage>
</organism>
<dbReference type="EMBL" id="MTCZ01000003">
    <property type="protein sequence ID" value="OWP85305.1"/>
    <property type="molecule type" value="Genomic_DNA"/>
</dbReference>
<gene>
    <name evidence="3" type="ORF">BWK59_00800</name>
</gene>
<evidence type="ECO:0000313" key="4">
    <source>
        <dbReference type="Proteomes" id="UP000197768"/>
    </source>
</evidence>